<dbReference type="Gene3D" id="1.20.1280.50">
    <property type="match status" value="1"/>
</dbReference>
<dbReference type="AlphaFoldDB" id="A0A3E2H107"/>
<keyword evidence="4" id="KW-1185">Reference proteome</keyword>
<gene>
    <name evidence="3" type="ORF">B7463_g9679</name>
</gene>
<sequence>MGSWDCYCAICGGPFCGVQISKRSKRAQIRLQRQREQGHIQVAEQEEVSQEDDSDSEYGYDPEIISEEDVKWTFFLHVLGFNAAAPGVTKSYISGQGSYDDYGNVNVEPGDDPNFDGPGSLSCYFNHEHEGPVFPFHWCCYELLARVLTGTSDISRINKDLVFAVFHEATEDYANRLSVDYGSPEPPGEQFWNSNDGEEIFASNPAPTPDIADIITAIFASTDFKLPLLYHTLTARVTHDPFEKLPYDVLYRICLLLPSKSILDLVMASRQLYSVLNHNDDFWRQRIKRTMPWFFEVQGLLDNPQIMEGKNMMGLFRWASKETTPRTYMSSPYMSIANRRRIWGVCEQLANAYFTRWWKTDAPASGFIEQMIRQEAVCAFMPIVACPVPNKKDLMATFWIHSWDEVYAQENVLETFWDEEDSLVGISVAPSGQRRLFGRDDSLSTVSKQVTMIEKSEWISGLILHIPEIDLCDASRPLHAGGPQDLVRSSTSPRGITVHFNNGREVHLGQTDMGYSMRPLLASSDLVIVGVEGQVGPIRENDKIISLGLLQAPSPGIDDYTIPTSDFISPEMPLLEKYLWREDYRNILQSRIWASPGIELVTINPHSRESLTDAGPNEIVPHEALIWAKDQHELRSLVRLTGYVIIGGTLSGWDANHQSQTRPIHDLCGIRADFTNNHHEQRRIIGIRKESDGSDWLEEHCVNFDIDGAGGEVVTEISIAQHEAPKAIKLRTNRDREIYWGEEEARNWNTLHAPHGMVLIGIVMSFAKASCFSWETKSFAHTKLSSVSALAMRLE</sequence>
<feature type="non-terminal residue" evidence="3">
    <location>
        <position position="795"/>
    </location>
</feature>
<dbReference type="InterPro" id="IPR001810">
    <property type="entry name" value="F-box_dom"/>
</dbReference>
<proteinExistence type="predicted"/>
<comment type="caution">
    <text evidence="3">The sequence shown here is derived from an EMBL/GenBank/DDBJ whole genome shotgun (WGS) entry which is preliminary data.</text>
</comment>
<feature type="non-terminal residue" evidence="3">
    <location>
        <position position="1"/>
    </location>
</feature>
<evidence type="ECO:0000313" key="4">
    <source>
        <dbReference type="Proteomes" id="UP000258309"/>
    </source>
</evidence>
<protein>
    <recommendedName>
        <fullName evidence="2">F-box domain-containing protein</fullName>
    </recommendedName>
</protein>
<dbReference type="OMA" id="MEVRTIS"/>
<feature type="region of interest" description="Disordered" evidence="1">
    <location>
        <begin position="34"/>
        <end position="60"/>
    </location>
</feature>
<evidence type="ECO:0000256" key="1">
    <source>
        <dbReference type="SAM" id="MobiDB-lite"/>
    </source>
</evidence>
<feature type="compositionally biased region" description="Acidic residues" evidence="1">
    <location>
        <begin position="44"/>
        <end position="60"/>
    </location>
</feature>
<accession>A0A3E2H107</accession>
<dbReference type="STRING" id="5539.A0A3E2H107"/>
<dbReference type="EMBL" id="NCSJ02000249">
    <property type="protein sequence ID" value="RFU26663.1"/>
    <property type="molecule type" value="Genomic_DNA"/>
</dbReference>
<reference evidence="3 4" key="1">
    <citation type="submission" date="2018-05" db="EMBL/GenBank/DDBJ databases">
        <title>Draft genome sequence of Scytalidium lignicola DSM 105466, a ubiquitous saprotrophic fungus.</title>
        <authorList>
            <person name="Buettner E."/>
            <person name="Gebauer A.M."/>
            <person name="Hofrichter M."/>
            <person name="Liers C."/>
            <person name="Kellner H."/>
        </authorList>
    </citation>
    <scope>NUCLEOTIDE SEQUENCE [LARGE SCALE GENOMIC DNA]</scope>
    <source>
        <strain evidence="3 4">DSM 105466</strain>
    </source>
</reference>
<evidence type="ECO:0000259" key="2">
    <source>
        <dbReference type="PROSITE" id="PS50181"/>
    </source>
</evidence>
<feature type="domain" description="F-box" evidence="2">
    <location>
        <begin position="239"/>
        <end position="286"/>
    </location>
</feature>
<dbReference type="InterPro" id="IPR036047">
    <property type="entry name" value="F-box-like_dom_sf"/>
</dbReference>
<name>A0A3E2H107_SCYLI</name>
<organism evidence="3 4">
    <name type="scientific">Scytalidium lignicola</name>
    <name type="common">Hyphomycete</name>
    <dbReference type="NCBI Taxonomy" id="5539"/>
    <lineage>
        <taxon>Eukaryota</taxon>
        <taxon>Fungi</taxon>
        <taxon>Dikarya</taxon>
        <taxon>Ascomycota</taxon>
        <taxon>Pezizomycotina</taxon>
        <taxon>Leotiomycetes</taxon>
        <taxon>Leotiomycetes incertae sedis</taxon>
        <taxon>Scytalidium</taxon>
    </lineage>
</organism>
<dbReference type="PROSITE" id="PS50181">
    <property type="entry name" value="FBOX"/>
    <property type="match status" value="1"/>
</dbReference>
<dbReference type="SUPFAM" id="SSF81383">
    <property type="entry name" value="F-box domain"/>
    <property type="match status" value="1"/>
</dbReference>
<dbReference type="Proteomes" id="UP000258309">
    <property type="component" value="Unassembled WGS sequence"/>
</dbReference>
<dbReference type="OrthoDB" id="9984533at2759"/>
<evidence type="ECO:0000313" key="3">
    <source>
        <dbReference type="EMBL" id="RFU26663.1"/>
    </source>
</evidence>